<reference evidence="3 4" key="1">
    <citation type="submission" date="2020-03" db="EMBL/GenBank/DDBJ databases">
        <title>Genomic Encyclopedia of Type Strains, Phase III (KMG-III): the genomes of soil and plant-associated and newly described type strains.</title>
        <authorList>
            <person name="Whitman W."/>
        </authorList>
    </citation>
    <scope>NUCLEOTIDE SEQUENCE [LARGE SCALE GENOMIC DNA]</scope>
    <source>
        <strain evidence="3 4">CECT 8804</strain>
    </source>
</reference>
<evidence type="ECO:0000256" key="1">
    <source>
        <dbReference type="HAMAP-Rule" id="MF_00649"/>
    </source>
</evidence>
<comment type="caution">
    <text evidence="3">The sequence shown here is derived from an EMBL/GenBank/DDBJ whole genome shotgun (WGS) entry which is preliminary data.</text>
</comment>
<feature type="binding site" evidence="1">
    <location>
        <position position="10"/>
    </location>
    <ligand>
        <name>Zn(2+)</name>
        <dbReference type="ChEBI" id="CHEBI:29105"/>
    </ligand>
</feature>
<evidence type="ECO:0000256" key="2">
    <source>
        <dbReference type="SAM" id="MobiDB-lite"/>
    </source>
</evidence>
<feature type="binding site" evidence="1">
    <location>
        <position position="29"/>
    </location>
    <ligand>
        <name>Zn(2+)</name>
        <dbReference type="ChEBI" id="CHEBI:29105"/>
    </ligand>
</feature>
<dbReference type="Proteomes" id="UP000727456">
    <property type="component" value="Unassembled WGS sequence"/>
</dbReference>
<dbReference type="EMBL" id="JAAOZC010000005">
    <property type="protein sequence ID" value="NIJ08705.1"/>
    <property type="molecule type" value="Genomic_DNA"/>
</dbReference>
<feature type="binding site" evidence="1">
    <location>
        <position position="25"/>
    </location>
    <ligand>
        <name>Zn(2+)</name>
        <dbReference type="ChEBI" id="CHEBI:29105"/>
    </ligand>
</feature>
<name>A0ABX0TW90_9SPHN</name>
<evidence type="ECO:0000313" key="3">
    <source>
        <dbReference type="EMBL" id="NIJ08705.1"/>
    </source>
</evidence>
<dbReference type="InterPro" id="IPR005584">
    <property type="entry name" value="DNA_gyrase_inhibitor_YacG"/>
</dbReference>
<feature type="binding site" evidence="1">
    <location>
        <position position="13"/>
    </location>
    <ligand>
        <name>Zn(2+)</name>
        <dbReference type="ChEBI" id="CHEBI:29105"/>
    </ligand>
</feature>
<dbReference type="SUPFAM" id="SSF57716">
    <property type="entry name" value="Glucocorticoid receptor-like (DNA-binding domain)"/>
    <property type="match status" value="1"/>
</dbReference>
<dbReference type="RefSeq" id="WP_167073613.1">
    <property type="nucleotide sequence ID" value="NZ_JAAOZC010000005.1"/>
</dbReference>
<dbReference type="HAMAP" id="MF_00649">
    <property type="entry name" value="DNA_gyrase_inhibitor_YacG"/>
    <property type="match status" value="1"/>
</dbReference>
<dbReference type="InterPro" id="IPR013088">
    <property type="entry name" value="Znf_NHR/GATA"/>
</dbReference>
<keyword evidence="1" id="KW-0479">Metal-binding</keyword>
<organism evidence="3 4">
    <name type="scientific">Sphingomonas vulcanisoli</name>
    <dbReference type="NCBI Taxonomy" id="1658060"/>
    <lineage>
        <taxon>Bacteria</taxon>
        <taxon>Pseudomonadati</taxon>
        <taxon>Pseudomonadota</taxon>
        <taxon>Alphaproteobacteria</taxon>
        <taxon>Sphingomonadales</taxon>
        <taxon>Sphingomonadaceae</taxon>
        <taxon>Sphingomonas</taxon>
    </lineage>
</organism>
<dbReference type="Gene3D" id="3.30.50.10">
    <property type="entry name" value="Erythroid Transcription Factor GATA-1, subunit A"/>
    <property type="match status" value="1"/>
</dbReference>
<comment type="subunit">
    <text evidence="1">Interacts with GyrB.</text>
</comment>
<feature type="region of interest" description="Disordered" evidence="2">
    <location>
        <begin position="39"/>
        <end position="65"/>
    </location>
</feature>
<comment type="function">
    <text evidence="1">Inhibits all the catalytic activities of DNA gyrase by preventing its interaction with DNA. Acts by binding directly to the C-terminal domain of GyrB, which probably disrupts DNA binding by the gyrase.</text>
</comment>
<proteinExistence type="inferred from homology"/>
<comment type="cofactor">
    <cofactor evidence="1">
        <name>Zn(2+)</name>
        <dbReference type="ChEBI" id="CHEBI:29105"/>
    </cofactor>
    <text evidence="1">Binds 1 zinc ion.</text>
</comment>
<comment type="similarity">
    <text evidence="1">Belongs to the DNA gyrase inhibitor YacG family.</text>
</comment>
<gene>
    <name evidence="1" type="primary">yacG</name>
    <name evidence="3" type="ORF">FHS31_002326</name>
</gene>
<dbReference type="Pfam" id="PF03884">
    <property type="entry name" value="YacG"/>
    <property type="match status" value="1"/>
</dbReference>
<keyword evidence="4" id="KW-1185">Reference proteome</keyword>
<keyword evidence="1" id="KW-0862">Zinc</keyword>
<evidence type="ECO:0000313" key="4">
    <source>
        <dbReference type="Proteomes" id="UP000727456"/>
    </source>
</evidence>
<sequence>MPSASKANACPTCGKPAAAPHAPFCSQGCKDRDLLQWLSDGHRLPGPPVDPESLQGLDRSDDPSL</sequence>
<protein>
    <recommendedName>
        <fullName evidence="1">DNA gyrase inhibitor YacG</fullName>
    </recommendedName>
</protein>
<accession>A0ABX0TW90</accession>